<sequence length="135" mass="14262">MYGSFLHKPQRWAGLILLGASAVLVTSIAMARGPVPREMANVQHEPRHVPPAQVGSIPALTVLEASTMPGQTVKISGEWIAGPENRLLLADSTGSLEVACGERSCGRPRIGHKTVLQGKLLASERGLVLLPEAPS</sequence>
<accession>A0ABW2V4M6</accession>
<gene>
    <name evidence="1" type="ORF">ACFQWB_07740</name>
</gene>
<reference evidence="2" key="1">
    <citation type="journal article" date="2019" name="Int. J. Syst. Evol. Microbiol.">
        <title>The Global Catalogue of Microorganisms (GCM) 10K type strain sequencing project: providing services to taxonomists for standard genome sequencing and annotation.</title>
        <authorList>
            <consortium name="The Broad Institute Genomics Platform"/>
            <consortium name="The Broad Institute Genome Sequencing Center for Infectious Disease"/>
            <person name="Wu L."/>
            <person name="Ma J."/>
        </authorList>
    </citation>
    <scope>NUCLEOTIDE SEQUENCE [LARGE SCALE GENOMIC DNA]</scope>
    <source>
        <strain evidence="2">JCM 18657</strain>
    </source>
</reference>
<name>A0ABW2V4M6_9BACL</name>
<evidence type="ECO:0000313" key="1">
    <source>
        <dbReference type="EMBL" id="MFC7749829.1"/>
    </source>
</evidence>
<keyword evidence="2" id="KW-1185">Reference proteome</keyword>
<proteinExistence type="predicted"/>
<dbReference type="EMBL" id="JBHTGQ010000017">
    <property type="protein sequence ID" value="MFC7749829.1"/>
    <property type="molecule type" value="Genomic_DNA"/>
</dbReference>
<dbReference type="Proteomes" id="UP001596528">
    <property type="component" value="Unassembled WGS sequence"/>
</dbReference>
<dbReference type="RefSeq" id="WP_138789840.1">
    <property type="nucleotide sequence ID" value="NZ_JBHTGQ010000017.1"/>
</dbReference>
<evidence type="ECO:0000313" key="2">
    <source>
        <dbReference type="Proteomes" id="UP001596528"/>
    </source>
</evidence>
<protein>
    <submittedName>
        <fullName evidence="1">Uncharacterized protein</fullName>
    </submittedName>
</protein>
<organism evidence="1 2">
    <name type="scientific">Paenibacillus thermoaerophilus</name>
    <dbReference type="NCBI Taxonomy" id="1215385"/>
    <lineage>
        <taxon>Bacteria</taxon>
        <taxon>Bacillati</taxon>
        <taxon>Bacillota</taxon>
        <taxon>Bacilli</taxon>
        <taxon>Bacillales</taxon>
        <taxon>Paenibacillaceae</taxon>
        <taxon>Paenibacillus</taxon>
    </lineage>
</organism>
<comment type="caution">
    <text evidence="1">The sequence shown here is derived from an EMBL/GenBank/DDBJ whole genome shotgun (WGS) entry which is preliminary data.</text>
</comment>